<reference evidence="9 10" key="1">
    <citation type="submission" date="2024-02" db="EMBL/GenBank/DDBJ databases">
        <title>A nitrogen-fixing paenibacillus bacterium.</title>
        <authorList>
            <person name="Zhang W.L."/>
            <person name="Chen S.F."/>
        </authorList>
    </citation>
    <scope>NUCLEOTIDE SEQUENCE [LARGE SCALE GENOMIC DNA]</scope>
    <source>
        <strain evidence="9 10">M1</strain>
    </source>
</reference>
<dbReference type="Pfam" id="PF00117">
    <property type="entry name" value="GATase"/>
    <property type="match status" value="1"/>
</dbReference>
<dbReference type="EC" id="2.6.1.85" evidence="2"/>
<dbReference type="Pfam" id="PF00425">
    <property type="entry name" value="Chorismate_bind"/>
    <property type="match status" value="1"/>
</dbReference>
<keyword evidence="10" id="KW-1185">Reference proteome</keyword>
<dbReference type="SUPFAM" id="SSF56322">
    <property type="entry name" value="ADC synthase"/>
    <property type="match status" value="1"/>
</dbReference>
<comment type="caution">
    <text evidence="9">The sequence shown here is derived from an EMBL/GenBank/DDBJ whole genome shotgun (WGS) entry which is preliminary data.</text>
</comment>
<dbReference type="GO" id="GO:0046820">
    <property type="term" value="F:4-amino-4-deoxychorismate synthase activity"/>
    <property type="evidence" value="ECO:0007669"/>
    <property type="project" value="UniProtKB-EC"/>
</dbReference>
<evidence type="ECO:0000256" key="2">
    <source>
        <dbReference type="ARBA" id="ARBA00013139"/>
    </source>
</evidence>
<dbReference type="PROSITE" id="PS51273">
    <property type="entry name" value="GATASE_TYPE_1"/>
    <property type="match status" value="1"/>
</dbReference>
<feature type="domain" description="Anthranilate synthase component I N-terminal" evidence="8">
    <location>
        <begin position="255"/>
        <end position="385"/>
    </location>
</feature>
<evidence type="ECO:0000313" key="9">
    <source>
        <dbReference type="EMBL" id="MEF2968857.1"/>
    </source>
</evidence>
<dbReference type="InterPro" id="IPR006805">
    <property type="entry name" value="Anth_synth_I_N"/>
</dbReference>
<dbReference type="PRINTS" id="PR00097">
    <property type="entry name" value="ANTSNTHASEII"/>
</dbReference>
<evidence type="ECO:0000259" key="8">
    <source>
        <dbReference type="Pfam" id="PF04715"/>
    </source>
</evidence>
<keyword evidence="3 9" id="KW-0808">Transferase</keyword>
<dbReference type="PRINTS" id="PR00096">
    <property type="entry name" value="GATASE"/>
</dbReference>
<dbReference type="InterPro" id="IPR015890">
    <property type="entry name" value="Chorismate_C"/>
</dbReference>
<feature type="domain" description="Glutamine amidotransferase" evidence="6">
    <location>
        <begin position="4"/>
        <end position="187"/>
    </location>
</feature>
<keyword evidence="9" id="KW-0032">Aminotransferase</keyword>
<dbReference type="InterPro" id="IPR029062">
    <property type="entry name" value="Class_I_gatase-like"/>
</dbReference>
<gene>
    <name evidence="9" type="primary">pabB</name>
    <name evidence="9" type="ORF">V3851_23965</name>
</gene>
<feature type="domain" description="Chorismate-utilising enzyme C-terminal" evidence="7">
    <location>
        <begin position="449"/>
        <end position="702"/>
    </location>
</feature>
<comment type="similarity">
    <text evidence="1">In the C-terminal section; belongs to the anthranilate synthase component I family.</text>
</comment>
<dbReference type="Gene3D" id="3.60.120.10">
    <property type="entry name" value="Anthranilate synthase"/>
    <property type="match status" value="1"/>
</dbReference>
<dbReference type="InterPro" id="IPR005802">
    <property type="entry name" value="ADC_synth_comp_1"/>
</dbReference>
<dbReference type="InterPro" id="IPR017926">
    <property type="entry name" value="GATASE"/>
</dbReference>
<dbReference type="Proteomes" id="UP001306950">
    <property type="component" value="Unassembled WGS sequence"/>
</dbReference>
<sequence length="745" mass="83240">MKILLVDNYDSYTYNLFQLIAQVNGEEPAVIRNDKLNWAQLSRYDFDAAIISPGPGRPEILRDFGVSESVILHSGVPVLGVCLGHQGIGYLYGAKISQTPQIMHGGISGIKHTGNGLFQGIPQQFRAVRYHSLMVRDVPDGELEITAWSEDNVIMGIRHRKKPIYGIQFHPESICTEYGDRIIGNFIALAKKFYKDHPKSRAPRRIPLKPLHAPENRHGKDIKVHNDIPDDEPARVIVRKIEGFTDPERVFTEWIHDRDTYSFWLDSSKTDSDSARFSYMGNTLGAFSQIVNYDVARKIVTITRGGITTQEKMTIYEYLERQLARLKVETEVPFPLNGGFVGYLGYELKADSGGAEAHVSGMRDGGVVLADRMVIFDHREQCMYLLCLVADQEDSPGNKLNLMWLGEMEHRLRFRGMTSNLEKRSGEAATPEAPVSVQKLEFKLNRSYREYIGDILEAQRFLRQGESYEINLTNELEVSCAVDPLQLYLILRKMNPAPYSAYLAFGDVQVLSSSPECFIQVDREGAVRAKPIKGTSGRGSTPEQDRELIRGLAESVKNRAENLMITDLLRNDLGQVCEIGSIKVPKLMHIETYQTVHQMVTTVSGKLKRGTNAVACIAAAFPGGSMTGAPKIRSMELIDKLEHRPRGIYSGGIGYFALNGAADFNIVIRTIVCHQDKLTIGVGGAITVLSDPEEEYDEMLLKARALIKAIVLTAFGSYDPEKYYILGDRDPVPALNMISDANSIK</sequence>
<dbReference type="NCBIfam" id="TIGR00553">
    <property type="entry name" value="pabB"/>
    <property type="match status" value="1"/>
</dbReference>
<dbReference type="PANTHER" id="PTHR11236:SF18">
    <property type="entry name" value="AMINODEOXYCHORISMATE SYNTHASE"/>
    <property type="match status" value="1"/>
</dbReference>
<dbReference type="InterPro" id="IPR019999">
    <property type="entry name" value="Anth_synth_I-like"/>
</dbReference>
<evidence type="ECO:0000259" key="7">
    <source>
        <dbReference type="Pfam" id="PF00425"/>
    </source>
</evidence>
<dbReference type="Gene3D" id="3.40.50.880">
    <property type="match status" value="1"/>
</dbReference>
<evidence type="ECO:0000259" key="6">
    <source>
        <dbReference type="Pfam" id="PF00117"/>
    </source>
</evidence>
<evidence type="ECO:0000256" key="1">
    <source>
        <dbReference type="ARBA" id="ARBA00005970"/>
    </source>
</evidence>
<dbReference type="InterPro" id="IPR006221">
    <property type="entry name" value="TrpG/PapA_dom"/>
</dbReference>
<name>A0ABU7VYL7_9BACL</name>
<feature type="compositionally biased region" description="Basic and acidic residues" evidence="5">
    <location>
        <begin position="212"/>
        <end position="226"/>
    </location>
</feature>
<accession>A0ABU7VYL7</accession>
<protein>
    <recommendedName>
        <fullName evidence="2">aminodeoxychorismate synthase</fullName>
        <ecNumber evidence="2">2.6.1.85</ecNumber>
    </recommendedName>
</protein>
<evidence type="ECO:0000256" key="3">
    <source>
        <dbReference type="ARBA" id="ARBA00022679"/>
    </source>
</evidence>
<dbReference type="EMBL" id="JAZHPZ010000019">
    <property type="protein sequence ID" value="MEF2968857.1"/>
    <property type="molecule type" value="Genomic_DNA"/>
</dbReference>
<dbReference type="RefSeq" id="WP_331848978.1">
    <property type="nucleotide sequence ID" value="NZ_JAZHPZ010000019.1"/>
</dbReference>
<dbReference type="CDD" id="cd01743">
    <property type="entry name" value="GATase1_Anthranilate_Synthase"/>
    <property type="match status" value="1"/>
</dbReference>
<dbReference type="SUPFAM" id="SSF52317">
    <property type="entry name" value="Class I glutamine amidotransferase-like"/>
    <property type="match status" value="1"/>
</dbReference>
<evidence type="ECO:0000256" key="5">
    <source>
        <dbReference type="SAM" id="MobiDB-lite"/>
    </source>
</evidence>
<feature type="region of interest" description="Disordered" evidence="5">
    <location>
        <begin position="200"/>
        <end position="226"/>
    </location>
</feature>
<dbReference type="PRINTS" id="PR00099">
    <property type="entry name" value="CPSGATASE"/>
</dbReference>
<dbReference type="PANTHER" id="PTHR11236">
    <property type="entry name" value="AMINOBENZOATE/ANTHRANILATE SYNTHASE"/>
    <property type="match status" value="1"/>
</dbReference>
<proteinExistence type="inferred from homology"/>
<dbReference type="NCBIfam" id="TIGR00566">
    <property type="entry name" value="trpG_papA"/>
    <property type="match status" value="1"/>
</dbReference>
<dbReference type="InterPro" id="IPR005801">
    <property type="entry name" value="ADC_synthase"/>
</dbReference>
<dbReference type="Pfam" id="PF04715">
    <property type="entry name" value="Anth_synt_I_N"/>
    <property type="match status" value="1"/>
</dbReference>
<evidence type="ECO:0000313" key="10">
    <source>
        <dbReference type="Proteomes" id="UP001306950"/>
    </source>
</evidence>
<evidence type="ECO:0000256" key="4">
    <source>
        <dbReference type="ARBA" id="ARBA00022962"/>
    </source>
</evidence>
<keyword evidence="4" id="KW-0315">Glutamine amidotransferase</keyword>
<organism evidence="9 10">
    <name type="scientific">Paenibacillus haidiansis</name>
    <dbReference type="NCBI Taxonomy" id="1574488"/>
    <lineage>
        <taxon>Bacteria</taxon>
        <taxon>Bacillati</taxon>
        <taxon>Bacillota</taxon>
        <taxon>Bacilli</taxon>
        <taxon>Bacillales</taxon>
        <taxon>Paenibacillaceae</taxon>
        <taxon>Paenibacillus</taxon>
    </lineage>
</organism>